<dbReference type="Pfam" id="PF17279">
    <property type="entry name" value="DUF5344"/>
    <property type="match status" value="1"/>
</dbReference>
<dbReference type="AlphaFoldDB" id="A0A268NYR4"/>
<dbReference type="EMBL" id="NPCC01000013">
    <property type="protein sequence ID" value="PAE88654.1"/>
    <property type="molecule type" value="Genomic_DNA"/>
</dbReference>
<sequence>MAEILFEKNDVEEKFSQLKNGANEFPADLELPSISTSELRTVEQFKEVEEMYHELIISYIAALGKGAETAWNNIQTLGEADEALSQSMGS</sequence>
<dbReference type="Proteomes" id="UP000216207">
    <property type="component" value="Unassembled WGS sequence"/>
</dbReference>
<accession>A0A268NYR4</accession>
<evidence type="ECO:0000313" key="1">
    <source>
        <dbReference type="EMBL" id="PAE88654.1"/>
    </source>
</evidence>
<gene>
    <name evidence="1" type="ORF">CHH72_11805</name>
</gene>
<proteinExistence type="predicted"/>
<organism evidence="1 2">
    <name type="scientific">Shouchella clausii</name>
    <name type="common">Alkalihalobacillus clausii</name>
    <dbReference type="NCBI Taxonomy" id="79880"/>
    <lineage>
        <taxon>Bacteria</taxon>
        <taxon>Bacillati</taxon>
        <taxon>Bacillota</taxon>
        <taxon>Bacilli</taxon>
        <taxon>Bacillales</taxon>
        <taxon>Bacillaceae</taxon>
        <taxon>Shouchella</taxon>
    </lineage>
</organism>
<dbReference type="RefSeq" id="WP_011248517.1">
    <property type="nucleotide sequence ID" value="NZ_CP174174.1"/>
</dbReference>
<name>A0A268NYR4_SHOCL</name>
<dbReference type="InterPro" id="IPR046318">
    <property type="entry name" value="DUF5344"/>
</dbReference>
<reference evidence="1 2" key="1">
    <citation type="submission" date="2017-07" db="EMBL/GenBank/DDBJ databases">
        <title>Isolation and whole genome analysis of endospore-forming bacteria from heroin.</title>
        <authorList>
            <person name="Kalinowski J."/>
            <person name="Ahrens B."/>
            <person name="Al-Dilaimi A."/>
            <person name="Winkler A."/>
            <person name="Wibberg D."/>
            <person name="Schleenbecker U."/>
            <person name="Ruckert C."/>
            <person name="Wolfel R."/>
            <person name="Grass G."/>
        </authorList>
    </citation>
    <scope>NUCLEOTIDE SEQUENCE [LARGE SCALE GENOMIC DNA]</scope>
    <source>
        <strain evidence="1 2">7539</strain>
    </source>
</reference>
<comment type="caution">
    <text evidence="1">The sequence shown here is derived from an EMBL/GenBank/DDBJ whole genome shotgun (WGS) entry which is preliminary data.</text>
</comment>
<evidence type="ECO:0000313" key="2">
    <source>
        <dbReference type="Proteomes" id="UP000216207"/>
    </source>
</evidence>
<protein>
    <submittedName>
        <fullName evidence="1">Uncharacterized protein</fullName>
    </submittedName>
</protein>